<organism evidence="2 3">
    <name type="scientific">Rattus norvegicus</name>
    <name type="common">Rat</name>
    <dbReference type="NCBI Taxonomy" id="10116"/>
    <lineage>
        <taxon>Eukaryota</taxon>
        <taxon>Metazoa</taxon>
        <taxon>Chordata</taxon>
        <taxon>Craniata</taxon>
        <taxon>Vertebrata</taxon>
        <taxon>Euteleostomi</taxon>
        <taxon>Mammalia</taxon>
        <taxon>Eutheria</taxon>
        <taxon>Euarchontoglires</taxon>
        <taxon>Glires</taxon>
        <taxon>Rodentia</taxon>
        <taxon>Myomorpha</taxon>
        <taxon>Muroidea</taxon>
        <taxon>Muridae</taxon>
        <taxon>Murinae</taxon>
        <taxon>Rattus</taxon>
    </lineage>
</organism>
<evidence type="ECO:0000313" key="3">
    <source>
        <dbReference type="Proteomes" id="UP000234681"/>
    </source>
</evidence>
<dbReference type="EMBL" id="CH474034">
    <property type="protein sequence ID" value="EDL97430.1"/>
    <property type="molecule type" value="Genomic_DNA"/>
</dbReference>
<feature type="region of interest" description="Disordered" evidence="1">
    <location>
        <begin position="1"/>
        <end position="21"/>
    </location>
</feature>
<gene>
    <name evidence="2" type="ORF">rCG_27679</name>
</gene>
<dbReference type="Proteomes" id="UP000234681">
    <property type="component" value="Chromosome 6"/>
</dbReference>
<reference evidence="2 3" key="1">
    <citation type="submission" date="2005-09" db="EMBL/GenBank/DDBJ databases">
        <authorList>
            <person name="Mural R.J."/>
            <person name="Li P.W."/>
            <person name="Adams M.D."/>
            <person name="Amanatides P.G."/>
            <person name="Baden-Tillson H."/>
            <person name="Barnstead M."/>
            <person name="Chin S.H."/>
            <person name="Dew I."/>
            <person name="Evans C.A."/>
            <person name="Ferriera S."/>
            <person name="Flanigan M."/>
            <person name="Fosler C."/>
            <person name="Glodek A."/>
            <person name="Gu Z."/>
            <person name="Holt R.A."/>
            <person name="Jennings D."/>
            <person name="Kraft C.L."/>
            <person name="Lu F."/>
            <person name="Nguyen T."/>
            <person name="Nusskern D.R."/>
            <person name="Pfannkoch C.M."/>
            <person name="Sitter C."/>
            <person name="Sutton G.G."/>
            <person name="Venter J.C."/>
            <person name="Wang Z."/>
            <person name="Woodage T."/>
            <person name="Zheng X.H."/>
            <person name="Zhong F."/>
        </authorList>
    </citation>
    <scope>NUCLEOTIDE SEQUENCE [LARGE SCALE GENOMIC DNA]</scope>
    <source>
        <strain>BN</strain>
        <strain evidence="3">Sprague-Dawley</strain>
    </source>
</reference>
<sequence length="96" mass="9764">MGGRGCWTDLSPSYSPPPCSSSRWLSAPASILRWLLVPVADSVCSAWSGAGPVLWPGQICHRSPGGPLGSAPRPDLTLVACGPCLLALPPAALTSG</sequence>
<name>A6KBV1_RAT</name>
<dbReference type="AlphaFoldDB" id="A6KBV1"/>
<evidence type="ECO:0000313" key="2">
    <source>
        <dbReference type="EMBL" id="EDL97430.1"/>
    </source>
</evidence>
<accession>A6KBV1</accession>
<protein>
    <submittedName>
        <fullName evidence="2">RCG27679, isoform CRA_a</fullName>
    </submittedName>
</protein>
<evidence type="ECO:0000256" key="1">
    <source>
        <dbReference type="SAM" id="MobiDB-lite"/>
    </source>
</evidence>
<proteinExistence type="predicted"/>